<evidence type="ECO:0000313" key="3">
    <source>
        <dbReference type="Proteomes" id="UP001298424"/>
    </source>
</evidence>
<keyword evidence="1" id="KW-0812">Transmembrane</keyword>
<name>A0ABS9NLG3_9NEIS</name>
<keyword evidence="3" id="KW-1185">Reference proteome</keyword>
<proteinExistence type="predicted"/>
<dbReference type="EMBL" id="JAKOOW010000014">
    <property type="protein sequence ID" value="MCG6503626.1"/>
    <property type="molecule type" value="Genomic_DNA"/>
</dbReference>
<feature type="transmembrane region" description="Helical" evidence="1">
    <location>
        <begin position="128"/>
        <end position="153"/>
    </location>
</feature>
<dbReference type="Proteomes" id="UP001298424">
    <property type="component" value="Unassembled WGS sequence"/>
</dbReference>
<feature type="transmembrane region" description="Helical" evidence="1">
    <location>
        <begin position="31"/>
        <end position="53"/>
    </location>
</feature>
<keyword evidence="1" id="KW-0472">Membrane</keyword>
<dbReference type="RefSeq" id="WP_238746130.1">
    <property type="nucleotide sequence ID" value="NZ_JAKOOW010000014.1"/>
</dbReference>
<evidence type="ECO:0000256" key="1">
    <source>
        <dbReference type="SAM" id="Phobius"/>
    </source>
</evidence>
<reference evidence="2 3" key="1">
    <citation type="submission" date="2022-02" db="EMBL/GenBank/DDBJ databases">
        <title>Genome sequence data of Kingella unionensis sp. nov. strain CICC 24913 (CCUG 75125).</title>
        <authorList>
            <person name="Xiao M."/>
        </authorList>
    </citation>
    <scope>NUCLEOTIDE SEQUENCE [LARGE SCALE GENOMIC DNA]</scope>
    <source>
        <strain evidence="2 3">CICC 24913</strain>
    </source>
</reference>
<keyword evidence="1" id="KW-1133">Transmembrane helix</keyword>
<accession>A0ABS9NLG3</accession>
<comment type="caution">
    <text evidence="2">The sequence shown here is derived from an EMBL/GenBank/DDBJ whole genome shotgun (WGS) entry which is preliminary data.</text>
</comment>
<sequence length="159" mass="17706">MSLDERYRAPQSNDAALNDSDAPALWNPNAAALWSLLFLPVFGATLHMLNARAMGDKDQIRQSKWALIVLLVIFLLLPLVTLFFNPKNNTFGLILLLGWYFAIGRKQVEAVKQQYGGDYPRKSWLKPLALAVLGVAVYLAYAVVVAFLIASIFPEVIVE</sequence>
<feature type="transmembrane region" description="Helical" evidence="1">
    <location>
        <begin position="90"/>
        <end position="108"/>
    </location>
</feature>
<gene>
    <name evidence="2" type="ORF">MB824_03825</name>
</gene>
<feature type="transmembrane region" description="Helical" evidence="1">
    <location>
        <begin position="65"/>
        <end position="84"/>
    </location>
</feature>
<protein>
    <submittedName>
        <fullName evidence="2">Uncharacterized protein</fullName>
    </submittedName>
</protein>
<organism evidence="2 3">
    <name type="scientific">Kingella pumchi</name>
    <dbReference type="NCBI Taxonomy" id="2779506"/>
    <lineage>
        <taxon>Bacteria</taxon>
        <taxon>Pseudomonadati</taxon>
        <taxon>Pseudomonadota</taxon>
        <taxon>Betaproteobacteria</taxon>
        <taxon>Neisseriales</taxon>
        <taxon>Neisseriaceae</taxon>
        <taxon>Kingella</taxon>
    </lineage>
</organism>
<evidence type="ECO:0000313" key="2">
    <source>
        <dbReference type="EMBL" id="MCG6503626.1"/>
    </source>
</evidence>